<evidence type="ECO:0000256" key="2">
    <source>
        <dbReference type="ARBA" id="ARBA00006661"/>
    </source>
</evidence>
<keyword evidence="4" id="KW-0597">Phosphoprotein</keyword>
<keyword evidence="6" id="KW-0677">Repeat</keyword>
<evidence type="ECO:0000256" key="8">
    <source>
        <dbReference type="ARBA" id="ARBA00022771"/>
    </source>
</evidence>
<evidence type="ECO:0000256" key="5">
    <source>
        <dbReference type="ARBA" id="ARBA00022723"/>
    </source>
</evidence>
<protein>
    <recommendedName>
        <fullName evidence="14">Structure-specific endonuclease subunit SLX4</fullName>
    </recommendedName>
    <alternativeName>
        <fullName evidence="16">BTB/POZ domain-containing protein 12</fullName>
    </alternativeName>
</protein>
<proteinExistence type="inferred from homology"/>
<feature type="region of interest" description="Disordered" evidence="17">
    <location>
        <begin position="83"/>
        <end position="107"/>
    </location>
</feature>
<feature type="compositionally biased region" description="Basic residues" evidence="17">
    <location>
        <begin position="1183"/>
        <end position="1196"/>
    </location>
</feature>
<feature type="region of interest" description="Disordered" evidence="17">
    <location>
        <begin position="1005"/>
        <end position="1104"/>
    </location>
</feature>
<feature type="region of interest" description="Disordered" evidence="17">
    <location>
        <begin position="469"/>
        <end position="578"/>
    </location>
</feature>
<comment type="subunit">
    <text evidence="15">Forms a heterodimer with SLX1A/GIYD1. Interacts with ERCC4/XPF; catalytic subunit of the ERCC4-ERCC1 endonuclease. Interacts with MUS81; catalytic subunit of the MUS81-EME1 endonuclease. Interacts with MSH2; component of the MSH2-MSH3 mismatch repair complex. Interacts with TERF2-TERF2IP. Interacts with PLK1 and SLX4IP.</text>
</comment>
<dbReference type="AlphaFoldDB" id="A0A9Q1FN21"/>
<organism evidence="19 20">
    <name type="scientific">Synaphobranchus kaupii</name>
    <name type="common">Kaup's arrowtooth eel</name>
    <dbReference type="NCBI Taxonomy" id="118154"/>
    <lineage>
        <taxon>Eukaryota</taxon>
        <taxon>Metazoa</taxon>
        <taxon>Chordata</taxon>
        <taxon>Craniata</taxon>
        <taxon>Vertebrata</taxon>
        <taxon>Euteleostomi</taxon>
        <taxon>Actinopterygii</taxon>
        <taxon>Neopterygii</taxon>
        <taxon>Teleostei</taxon>
        <taxon>Anguilliformes</taxon>
        <taxon>Synaphobranchidae</taxon>
        <taxon>Synaphobranchus</taxon>
    </lineage>
</organism>
<gene>
    <name evidence="19" type="ORF">SKAU_G00118420</name>
</gene>
<evidence type="ECO:0000256" key="15">
    <source>
        <dbReference type="ARBA" id="ARBA00064578"/>
    </source>
</evidence>
<feature type="compositionally biased region" description="Polar residues" evidence="17">
    <location>
        <begin position="654"/>
        <end position="663"/>
    </location>
</feature>
<keyword evidence="7" id="KW-0227">DNA damage</keyword>
<feature type="compositionally biased region" description="Polar residues" evidence="17">
    <location>
        <begin position="1"/>
        <end position="13"/>
    </location>
</feature>
<dbReference type="OrthoDB" id="5576441at2759"/>
<evidence type="ECO:0000256" key="13">
    <source>
        <dbReference type="ARBA" id="ARBA00023242"/>
    </source>
</evidence>
<dbReference type="GO" id="GO:0000712">
    <property type="term" value="P:resolution of meiotic recombination intermediates"/>
    <property type="evidence" value="ECO:0007669"/>
    <property type="project" value="TreeGrafter"/>
</dbReference>
<reference evidence="19" key="1">
    <citation type="journal article" date="2023" name="Science">
        <title>Genome structures resolve the early diversification of teleost fishes.</title>
        <authorList>
            <person name="Parey E."/>
            <person name="Louis A."/>
            <person name="Montfort J."/>
            <person name="Bouchez O."/>
            <person name="Roques C."/>
            <person name="Iampietro C."/>
            <person name="Lluch J."/>
            <person name="Castinel A."/>
            <person name="Donnadieu C."/>
            <person name="Desvignes T."/>
            <person name="Floi Bucao C."/>
            <person name="Jouanno E."/>
            <person name="Wen M."/>
            <person name="Mejri S."/>
            <person name="Dirks R."/>
            <person name="Jansen H."/>
            <person name="Henkel C."/>
            <person name="Chen W.J."/>
            <person name="Zahm M."/>
            <person name="Cabau C."/>
            <person name="Klopp C."/>
            <person name="Thompson A.W."/>
            <person name="Robinson-Rechavi M."/>
            <person name="Braasch I."/>
            <person name="Lecointre G."/>
            <person name="Bobe J."/>
            <person name="Postlethwait J.H."/>
            <person name="Berthelot C."/>
            <person name="Roest Crollius H."/>
            <person name="Guiguen Y."/>
        </authorList>
    </citation>
    <scope>NUCLEOTIDE SEQUENCE</scope>
    <source>
        <strain evidence="19">WJC10195</strain>
    </source>
</reference>
<comment type="subcellular location">
    <subcellularLocation>
        <location evidence="1">Nucleus</location>
    </subcellularLocation>
</comment>
<feature type="compositionally biased region" description="Basic and acidic residues" evidence="17">
    <location>
        <begin position="510"/>
        <end position="522"/>
    </location>
</feature>
<evidence type="ECO:0000256" key="6">
    <source>
        <dbReference type="ARBA" id="ARBA00022737"/>
    </source>
</evidence>
<feature type="compositionally biased region" description="Basic and acidic residues" evidence="17">
    <location>
        <begin position="532"/>
        <end position="546"/>
    </location>
</feature>
<dbReference type="PANTHER" id="PTHR21541:SF3">
    <property type="entry name" value="STRUCTURE-SPECIFIC ENDONUCLEASE SUBUNIT SLX4"/>
    <property type="match status" value="1"/>
</dbReference>
<feature type="compositionally biased region" description="Gly residues" evidence="17">
    <location>
        <begin position="618"/>
        <end position="632"/>
    </location>
</feature>
<dbReference type="InterPro" id="IPR011333">
    <property type="entry name" value="SKP1/BTB/POZ_sf"/>
</dbReference>
<comment type="similarity">
    <text evidence="2">Belongs to the SLX4 family.</text>
</comment>
<dbReference type="GO" id="GO:0032206">
    <property type="term" value="P:positive regulation of telomere maintenance"/>
    <property type="evidence" value="ECO:0007669"/>
    <property type="project" value="UniProtKB-ARBA"/>
</dbReference>
<dbReference type="SUPFAM" id="SSF54695">
    <property type="entry name" value="POZ domain"/>
    <property type="match status" value="1"/>
</dbReference>
<dbReference type="SMART" id="SM00225">
    <property type="entry name" value="BTB"/>
    <property type="match status" value="1"/>
</dbReference>
<feature type="compositionally biased region" description="Polar residues" evidence="17">
    <location>
        <begin position="547"/>
        <end position="560"/>
    </location>
</feature>
<dbReference type="EMBL" id="JAINUF010000004">
    <property type="protein sequence ID" value="KAJ8363011.1"/>
    <property type="molecule type" value="Genomic_DNA"/>
</dbReference>
<evidence type="ECO:0000313" key="20">
    <source>
        <dbReference type="Proteomes" id="UP001152622"/>
    </source>
</evidence>
<feature type="compositionally biased region" description="Basic and acidic residues" evidence="17">
    <location>
        <begin position="826"/>
        <end position="839"/>
    </location>
</feature>
<evidence type="ECO:0000256" key="7">
    <source>
        <dbReference type="ARBA" id="ARBA00022763"/>
    </source>
</evidence>
<dbReference type="GO" id="GO:0006260">
    <property type="term" value="P:DNA replication"/>
    <property type="evidence" value="ECO:0007669"/>
    <property type="project" value="InterPro"/>
</dbReference>
<dbReference type="PANTHER" id="PTHR21541">
    <property type="entry name" value="BTB POZ DOMAIN CONTAINING 12"/>
    <property type="match status" value="1"/>
</dbReference>
<dbReference type="Gene3D" id="3.30.710.10">
    <property type="entry name" value="Potassium Channel Kv1.1, Chain A"/>
    <property type="match status" value="1"/>
</dbReference>
<feature type="region of interest" description="Disordered" evidence="17">
    <location>
        <begin position="1172"/>
        <end position="1202"/>
    </location>
</feature>
<feature type="compositionally biased region" description="Low complexity" evidence="17">
    <location>
        <begin position="676"/>
        <end position="691"/>
    </location>
</feature>
<dbReference type="CDD" id="cd22999">
    <property type="entry name" value="SAP_SLX4"/>
    <property type="match status" value="1"/>
</dbReference>
<keyword evidence="12" id="KW-0234">DNA repair</keyword>
<keyword evidence="10" id="KW-0832">Ubl conjugation</keyword>
<evidence type="ECO:0000256" key="9">
    <source>
        <dbReference type="ARBA" id="ARBA00022833"/>
    </source>
</evidence>
<evidence type="ECO:0000256" key="11">
    <source>
        <dbReference type="ARBA" id="ARBA00023172"/>
    </source>
</evidence>
<keyword evidence="13" id="KW-0539">Nucleus</keyword>
<feature type="region of interest" description="Disordered" evidence="17">
    <location>
        <begin position="319"/>
        <end position="364"/>
    </location>
</feature>
<dbReference type="GO" id="GO:0033557">
    <property type="term" value="C:Slx1-Slx4 complex"/>
    <property type="evidence" value="ECO:0007669"/>
    <property type="project" value="InterPro"/>
</dbReference>
<evidence type="ECO:0000259" key="18">
    <source>
        <dbReference type="PROSITE" id="PS50097"/>
    </source>
</evidence>
<dbReference type="GO" id="GO:0008270">
    <property type="term" value="F:zinc ion binding"/>
    <property type="evidence" value="ECO:0007669"/>
    <property type="project" value="UniProtKB-KW"/>
</dbReference>
<dbReference type="GO" id="GO:0090656">
    <property type="term" value="P:t-circle formation"/>
    <property type="evidence" value="ECO:0007669"/>
    <property type="project" value="UniProtKB-ARBA"/>
</dbReference>
<dbReference type="Proteomes" id="UP001152622">
    <property type="component" value="Chromosome 4"/>
</dbReference>
<feature type="compositionally biased region" description="Low complexity" evidence="17">
    <location>
        <begin position="1065"/>
        <end position="1078"/>
    </location>
</feature>
<dbReference type="PROSITE" id="PS50097">
    <property type="entry name" value="BTB"/>
    <property type="match status" value="1"/>
</dbReference>
<evidence type="ECO:0000256" key="1">
    <source>
        <dbReference type="ARBA" id="ARBA00004123"/>
    </source>
</evidence>
<keyword evidence="20" id="KW-1185">Reference proteome</keyword>
<evidence type="ECO:0000256" key="14">
    <source>
        <dbReference type="ARBA" id="ARBA00029496"/>
    </source>
</evidence>
<evidence type="ECO:0000313" key="19">
    <source>
        <dbReference type="EMBL" id="KAJ8363011.1"/>
    </source>
</evidence>
<dbReference type="Pfam" id="PF00651">
    <property type="entry name" value="BTB"/>
    <property type="match status" value="1"/>
</dbReference>
<sequence length="1202" mass="128153">MTESGSQQGSSTPPALCPPVQPWTAETQKAAPLTQAEALPPPEPPSSAASSTPLPTPSTPGLGSQTLGDLMDLAEEGLTLTQWGYAPKPDPAPDSAHTPGPTQDKDTSVADLRLSGFLPERPPTAGGAKSTLALSRLTADLSSMVNNPQLSDVQLQVDSGEVFFAHSFMLYARCPLLVHMVHDSGFGVEEEGMPSAQRVLLGDVPPEAVHVLLQYLYCARYPLTPALVPHLQELAIRLDLRELEQVCHSYTVEPWAESREQEKGDEEECGEQKFLELLRSMWEEEEEEGGGGDGEGEEVEGGAEGRVDEEELLEIYHFAATQRKTEGEEDEEEERGNAGTETEEEQEHKERRVQTASPSHRHSNCLSAHIVASVAELPEWLSTGHMTQEGSELKRAAPIITDGHSGTERAGPDGTSQLSPGQRPNSSLDRSYDRLFSQTWGDYMESSRSQGALIDLSISPVPEFCGSAFPTTGASPGSVRGESVSPSTARAQALKPESRGCSQISISPHTPREQALKPESHDCSQISVSPHTDGHSGTELALKPESRGSSQISISPQTPREQALKPESHGCSQISQMRREPELIVLSDSGEELDVDAGNVATGAEGPSPRLSPVPAGDAGGAGSGPVDGGLSEGSTEDMSWLIPGTPEPPARSTRVSSTQTHCSMRRTRLFATPRSFSSSSSSTSLTTTVSGPPVPLRLAESRERAVPSARPAVRLSPPTPAPADDLSSPALAFAVPLTPPRQSSAPSLAPAHPRNPVLSHVFPRPTSSTPLPPQTSPSAPVPKRTERHPEAVRSSAGSSSAGSPGLWGSSSPSPRKRSPEGGCSSERKDKRGEERMEGGAEEEEDPPMAFDESWGLDGGGGPDLHFSLRLDSSAGASQSEQGSGETTPPAPPPLTPQPDNHARPYTSLLDSKVWDDWEEEEDGASLPLSQRVQPMAAAQRVRQLKTPVASRRKGHAPLVPITPMPGYSDMDTPDLKNRLNRFGVRPLPKRQMVLKLKEIHQYTHQLLSSESEEDGPAPGPAPKPHPNSVSTAFKQPERPAAVEAWSKDSSHKQAGPEEEGEGLSASQGSTASSTAVSEDSDRSNPELCFPSDSEGSDSEGVTASQAMVQGAEKLQAVRRFILSDPELYGRVLRYEPLVLSQLQARLKAHGIRLGAAKLLDFLDSQCVTFTTAKPAKPGPPRGRGRGRGRGRRRGGAAKASE</sequence>
<feature type="region of interest" description="Disordered" evidence="17">
    <location>
        <begin position="386"/>
        <end position="430"/>
    </location>
</feature>
<evidence type="ECO:0000256" key="12">
    <source>
        <dbReference type="ARBA" id="ARBA00023204"/>
    </source>
</evidence>
<feature type="compositionally biased region" description="Polar residues" evidence="17">
    <location>
        <begin position="414"/>
        <end position="429"/>
    </location>
</feature>
<comment type="caution">
    <text evidence="19">The sequence shown here is derived from an EMBL/GenBank/DDBJ whole genome shotgun (WGS) entry which is preliminary data.</text>
</comment>
<feature type="compositionally biased region" description="Basic and acidic residues" evidence="17">
    <location>
        <begin position="1046"/>
        <end position="1056"/>
    </location>
</feature>
<keyword evidence="8" id="KW-0863">Zinc-finger</keyword>
<feature type="domain" description="BTB" evidence="18">
    <location>
        <begin position="151"/>
        <end position="225"/>
    </location>
</feature>
<feature type="compositionally biased region" description="Low complexity" evidence="17">
    <location>
        <begin position="46"/>
        <end position="64"/>
    </location>
</feature>
<keyword evidence="11" id="KW-0233">DNA recombination</keyword>
<feature type="compositionally biased region" description="Low complexity" evidence="17">
    <location>
        <begin position="873"/>
        <end position="888"/>
    </location>
</feature>
<evidence type="ECO:0000256" key="16">
    <source>
        <dbReference type="ARBA" id="ARBA00076095"/>
    </source>
</evidence>
<evidence type="ECO:0000256" key="10">
    <source>
        <dbReference type="ARBA" id="ARBA00022843"/>
    </source>
</evidence>
<feature type="region of interest" description="Disordered" evidence="17">
    <location>
        <begin position="283"/>
        <end position="304"/>
    </location>
</feature>
<dbReference type="GO" id="GO:0006281">
    <property type="term" value="P:DNA repair"/>
    <property type="evidence" value="ECO:0007669"/>
    <property type="project" value="UniProtKB-KW"/>
</dbReference>
<keyword evidence="9" id="KW-0862">Zinc</keyword>
<dbReference type="FunFam" id="3.30.710.10:FF:000116">
    <property type="entry name" value="SLX4 structure-specific endonuclease subunit"/>
    <property type="match status" value="1"/>
</dbReference>
<accession>A0A9Q1FN21</accession>
<dbReference type="InterPro" id="IPR000210">
    <property type="entry name" value="BTB/POZ_dom"/>
</dbReference>
<evidence type="ECO:0000256" key="4">
    <source>
        <dbReference type="ARBA" id="ARBA00022553"/>
    </source>
</evidence>
<name>A0A9Q1FN21_SYNKA</name>
<dbReference type="InterPro" id="IPR018574">
    <property type="entry name" value="Structure-sp_endonuc_su_Slx4"/>
</dbReference>
<feature type="region of interest" description="Disordered" evidence="17">
    <location>
        <begin position="598"/>
        <end position="974"/>
    </location>
</feature>
<dbReference type="Pfam" id="PF09494">
    <property type="entry name" value="Slx4"/>
    <property type="match status" value="1"/>
</dbReference>
<keyword evidence="5" id="KW-0479">Metal-binding</keyword>
<evidence type="ECO:0000256" key="17">
    <source>
        <dbReference type="SAM" id="MobiDB-lite"/>
    </source>
</evidence>
<feature type="region of interest" description="Disordered" evidence="17">
    <location>
        <begin position="1"/>
        <end position="68"/>
    </location>
</feature>
<feature type="compositionally biased region" description="Low complexity" evidence="17">
    <location>
        <begin position="795"/>
        <end position="814"/>
    </location>
</feature>
<evidence type="ECO:0000256" key="3">
    <source>
        <dbReference type="ARBA" id="ARBA00022499"/>
    </source>
</evidence>
<keyword evidence="3" id="KW-1017">Isopeptide bond</keyword>